<dbReference type="AlphaFoldDB" id="A0A3D9ZKA2"/>
<dbReference type="EMBL" id="QUMQ01000001">
    <property type="protein sequence ID" value="REF96984.1"/>
    <property type="molecule type" value="Genomic_DNA"/>
</dbReference>
<dbReference type="RefSeq" id="WP_116068413.1">
    <property type="nucleotide sequence ID" value="NZ_BONB01000031.1"/>
</dbReference>
<feature type="transmembrane region" description="Helical" evidence="1">
    <location>
        <begin position="154"/>
        <end position="178"/>
    </location>
</feature>
<keyword evidence="1" id="KW-0472">Membrane</keyword>
<sequence length="218" mass="22875">MRASLVDQHLRLLDRALSGPAALKRRMLTEARDGLDDAVRDLREAGQPLAVAEHAAVAEFGTISQVAPAFQAELAASAARVFGLRVVAVFAVSAICSDLMWQGAPWTGPQPPTAYLALSAGVDWLGRLSVAAGFLGSVALWLATRYGRPVSPRLLRTATIALAAVLTLVAVSGITLYGWSAEMWTAALTWPPMIVGGIAMTAAATWIARAAATTLRAT</sequence>
<keyword evidence="1" id="KW-1133">Transmembrane helix</keyword>
<dbReference type="NCBIfam" id="NF038403">
    <property type="entry name" value="perm_prefix_1"/>
    <property type="match status" value="1"/>
</dbReference>
<comment type="caution">
    <text evidence="2">The sequence shown here is derived from an EMBL/GenBank/DDBJ whole genome shotgun (WGS) entry which is preliminary data.</text>
</comment>
<dbReference type="OrthoDB" id="5187995at2"/>
<keyword evidence="3" id="KW-1185">Reference proteome</keyword>
<organism evidence="2 3">
    <name type="scientific">Asanoa ferruginea</name>
    <dbReference type="NCBI Taxonomy" id="53367"/>
    <lineage>
        <taxon>Bacteria</taxon>
        <taxon>Bacillati</taxon>
        <taxon>Actinomycetota</taxon>
        <taxon>Actinomycetes</taxon>
        <taxon>Micromonosporales</taxon>
        <taxon>Micromonosporaceae</taxon>
        <taxon>Asanoa</taxon>
    </lineage>
</organism>
<evidence type="ECO:0000313" key="2">
    <source>
        <dbReference type="EMBL" id="REF96984.1"/>
    </source>
</evidence>
<name>A0A3D9ZKA2_9ACTN</name>
<dbReference type="Proteomes" id="UP000256913">
    <property type="component" value="Unassembled WGS sequence"/>
</dbReference>
<feature type="transmembrane region" description="Helical" evidence="1">
    <location>
        <begin position="190"/>
        <end position="212"/>
    </location>
</feature>
<accession>A0A3D9ZKA2</accession>
<feature type="transmembrane region" description="Helical" evidence="1">
    <location>
        <begin position="124"/>
        <end position="142"/>
    </location>
</feature>
<keyword evidence="1" id="KW-0812">Transmembrane</keyword>
<gene>
    <name evidence="2" type="ORF">DFJ67_2979</name>
</gene>
<evidence type="ECO:0000313" key="3">
    <source>
        <dbReference type="Proteomes" id="UP000256913"/>
    </source>
</evidence>
<protein>
    <submittedName>
        <fullName evidence="2">Uncharacterized protein</fullName>
    </submittedName>
</protein>
<proteinExistence type="predicted"/>
<evidence type="ECO:0000256" key="1">
    <source>
        <dbReference type="SAM" id="Phobius"/>
    </source>
</evidence>
<dbReference type="InterPro" id="IPR047928">
    <property type="entry name" value="Perm_prefix_1"/>
</dbReference>
<feature type="transmembrane region" description="Helical" evidence="1">
    <location>
        <begin position="82"/>
        <end position="104"/>
    </location>
</feature>
<reference evidence="2 3" key="1">
    <citation type="submission" date="2018-08" db="EMBL/GenBank/DDBJ databases">
        <title>Sequencing the genomes of 1000 actinobacteria strains.</title>
        <authorList>
            <person name="Klenk H.-P."/>
        </authorList>
    </citation>
    <scope>NUCLEOTIDE SEQUENCE [LARGE SCALE GENOMIC DNA]</scope>
    <source>
        <strain evidence="2 3">DSM 44099</strain>
    </source>
</reference>